<feature type="chain" id="PRO_5040310920" description="Six-hairpin glycosidase-like protein" evidence="1">
    <location>
        <begin position="23"/>
        <end position="701"/>
    </location>
</feature>
<dbReference type="GO" id="GO:0003824">
    <property type="term" value="F:catalytic activity"/>
    <property type="evidence" value="ECO:0007669"/>
    <property type="project" value="UniProtKB-ARBA"/>
</dbReference>
<protein>
    <recommendedName>
        <fullName evidence="4">Six-hairpin glycosidase-like protein</fullName>
    </recommendedName>
</protein>
<dbReference type="EMBL" id="WJXW01000012">
    <property type="protein sequence ID" value="KAF9731612.1"/>
    <property type="molecule type" value="Genomic_DNA"/>
</dbReference>
<evidence type="ECO:0000256" key="1">
    <source>
        <dbReference type="SAM" id="SignalP"/>
    </source>
</evidence>
<sequence length="701" mass="78972">MLASRSLVSTWLLAALVAVGDCEIDRKSIVRQFNLRLNQSHRYSPVQIGNGNFAFGADVSGLQTFLPHNTLSSWGWHNSSLPTTPNQADISDFTGQDWWTHGRLVNYNQPNPAEKDISQWLIANPHRINLGRIGLWFGGENITEDELTNRTQILDLWEGTVSSSFSWNGKSVVVKTIASPNTDTIAVTLGSELLKNEGFGVFFDFPYASGKNKFDAPFVGLFNATSNHTTRLISRKNSATITHTLDATTYDAEIRWNGDGQVKRTNNGTHRYVLAPKSCETFAFTATFAPKVRKSPESFQAVEKSAKDWWKKYWSTGAFVSLPSATNSSAKELQRRIVLTQYLLAVNGAGKDPAQESGLVNNGWYGKYHCEMIFWHIAHWTVWNKWNLYDRSVGVYDRFLPSSYDRAKHQGYQGARIGKMQDDNPSGWSAPGEINSLLIWQQPHPMWFAEMEYRKSPTQKTLQKWDKVLVGVADFMANYAWYNQSTKVYDLGPPMYPVSENTNPNQTINPSFELAYWRFGLDVAAKWKERQHKVVPTSWRTVKDNLAPFPIQDNAYVLYEGVKDMWTSPEIASDHPGFLGLYGWLPPDPRLNLTVFQNTVEKVYASWDLANLYGWDFPLMAMAAARLGDGEQAVRWLLDANNQVNELGMPEGGNRVATPYFPASAGMMLAVGMMAGGWDGLPGPVFPENWNVEVEGFQNSM</sequence>
<accession>A0A9P6G9I0</accession>
<feature type="signal peptide" evidence="1">
    <location>
        <begin position="1"/>
        <end position="22"/>
    </location>
</feature>
<evidence type="ECO:0008006" key="4">
    <source>
        <dbReference type="Google" id="ProtNLM"/>
    </source>
</evidence>
<dbReference type="OrthoDB" id="3534988at2759"/>
<dbReference type="Gene3D" id="1.50.10.10">
    <property type="match status" value="1"/>
</dbReference>
<evidence type="ECO:0000313" key="3">
    <source>
        <dbReference type="Proteomes" id="UP000756921"/>
    </source>
</evidence>
<name>A0A9P6G9I0_9PLEO</name>
<keyword evidence="3" id="KW-1185">Reference proteome</keyword>
<comment type="caution">
    <text evidence="2">The sequence shown here is derived from an EMBL/GenBank/DDBJ whole genome shotgun (WGS) entry which is preliminary data.</text>
</comment>
<dbReference type="InterPro" id="IPR008928">
    <property type="entry name" value="6-hairpin_glycosidase_sf"/>
</dbReference>
<dbReference type="Proteomes" id="UP000756921">
    <property type="component" value="Unassembled WGS sequence"/>
</dbReference>
<keyword evidence="1" id="KW-0732">Signal</keyword>
<gene>
    <name evidence="2" type="ORF">PMIN01_10629</name>
</gene>
<evidence type="ECO:0000313" key="2">
    <source>
        <dbReference type="EMBL" id="KAF9731612.1"/>
    </source>
</evidence>
<dbReference type="GO" id="GO:0005975">
    <property type="term" value="P:carbohydrate metabolic process"/>
    <property type="evidence" value="ECO:0007669"/>
    <property type="project" value="InterPro"/>
</dbReference>
<organism evidence="2 3">
    <name type="scientific">Paraphaeosphaeria minitans</name>
    <dbReference type="NCBI Taxonomy" id="565426"/>
    <lineage>
        <taxon>Eukaryota</taxon>
        <taxon>Fungi</taxon>
        <taxon>Dikarya</taxon>
        <taxon>Ascomycota</taxon>
        <taxon>Pezizomycotina</taxon>
        <taxon>Dothideomycetes</taxon>
        <taxon>Pleosporomycetidae</taxon>
        <taxon>Pleosporales</taxon>
        <taxon>Massarineae</taxon>
        <taxon>Didymosphaeriaceae</taxon>
        <taxon>Paraphaeosphaeria</taxon>
    </lineage>
</organism>
<dbReference type="SUPFAM" id="SSF48208">
    <property type="entry name" value="Six-hairpin glycosidases"/>
    <property type="match status" value="1"/>
</dbReference>
<proteinExistence type="predicted"/>
<dbReference type="InterPro" id="IPR012341">
    <property type="entry name" value="6hp_glycosidase-like_sf"/>
</dbReference>
<reference evidence="2" key="1">
    <citation type="journal article" date="2020" name="Mol. Plant Microbe Interact.">
        <title>Genome Sequence of the Biocontrol Agent Coniothyrium minitans strain Conio (IMI 134523).</title>
        <authorList>
            <person name="Patel D."/>
            <person name="Shittu T.A."/>
            <person name="Baroncelli R."/>
            <person name="Muthumeenakshi S."/>
            <person name="Osborne T.H."/>
            <person name="Janganan T.K."/>
            <person name="Sreenivasaprasad S."/>
        </authorList>
    </citation>
    <scope>NUCLEOTIDE SEQUENCE</scope>
    <source>
        <strain evidence="2">Conio</strain>
    </source>
</reference>
<dbReference type="AlphaFoldDB" id="A0A9P6G9I0"/>